<dbReference type="EMBL" id="JAHFXS010001408">
    <property type="protein sequence ID" value="KAG9977693.1"/>
    <property type="molecule type" value="Genomic_DNA"/>
</dbReference>
<dbReference type="InterPro" id="IPR027417">
    <property type="entry name" value="P-loop_NTPase"/>
</dbReference>
<dbReference type="CDD" id="cd18793">
    <property type="entry name" value="SF2_C_SNF"/>
    <property type="match status" value="1"/>
</dbReference>
<dbReference type="InterPro" id="IPR014001">
    <property type="entry name" value="Helicase_ATP-bd"/>
</dbReference>
<dbReference type="CDD" id="cd18008">
    <property type="entry name" value="DEXDc_SHPRH-like"/>
    <property type="match status" value="1"/>
</dbReference>
<protein>
    <submittedName>
        <fullName evidence="8">Uncharacterized protein</fullName>
    </submittedName>
</protein>
<dbReference type="SMART" id="SM00490">
    <property type="entry name" value="HELICc"/>
    <property type="match status" value="1"/>
</dbReference>
<feature type="region of interest" description="Disordered" evidence="5">
    <location>
        <begin position="988"/>
        <end position="1007"/>
    </location>
</feature>
<dbReference type="GO" id="GO:0008094">
    <property type="term" value="F:ATP-dependent activity, acting on DNA"/>
    <property type="evidence" value="ECO:0007669"/>
    <property type="project" value="TreeGrafter"/>
</dbReference>
<keyword evidence="9" id="KW-1185">Reference proteome</keyword>
<dbReference type="Gene3D" id="3.40.50.300">
    <property type="entry name" value="P-loop containing nucleotide triphosphate hydrolases"/>
    <property type="match status" value="1"/>
</dbReference>
<dbReference type="PANTHER" id="PTHR45626">
    <property type="entry name" value="TRANSCRIPTION TERMINATION FACTOR 2-RELATED"/>
    <property type="match status" value="1"/>
</dbReference>
<feature type="compositionally biased region" description="Acidic residues" evidence="5">
    <location>
        <begin position="998"/>
        <end position="1007"/>
    </location>
</feature>
<evidence type="ECO:0000313" key="9">
    <source>
        <dbReference type="Proteomes" id="UP000729357"/>
    </source>
</evidence>
<dbReference type="InterPro" id="IPR000330">
    <property type="entry name" value="SNF2_N"/>
</dbReference>
<dbReference type="GO" id="GO:0016787">
    <property type="term" value="F:hydrolase activity"/>
    <property type="evidence" value="ECO:0007669"/>
    <property type="project" value="UniProtKB-KW"/>
</dbReference>
<dbReference type="InterPro" id="IPR001650">
    <property type="entry name" value="Helicase_C-like"/>
</dbReference>
<dbReference type="PROSITE" id="PS51194">
    <property type="entry name" value="HELICASE_CTER"/>
    <property type="match status" value="1"/>
</dbReference>
<dbReference type="Proteomes" id="UP000729357">
    <property type="component" value="Unassembled WGS sequence"/>
</dbReference>
<comment type="caution">
    <text evidence="8">The sequence shown here is derived from an EMBL/GenBank/DDBJ whole genome shotgun (WGS) entry which is preliminary data.</text>
</comment>
<dbReference type="PANTHER" id="PTHR45626:SF17">
    <property type="entry name" value="HELICASE-LIKE TRANSCRIPTION FACTOR"/>
    <property type="match status" value="1"/>
</dbReference>
<reference evidence="8" key="1">
    <citation type="journal article" date="2021" name="J Fungi (Basel)">
        <title>Virulence traits and population genomics of the black yeast Aureobasidium melanogenum.</title>
        <authorList>
            <person name="Cernosa A."/>
            <person name="Sun X."/>
            <person name="Gostincar C."/>
            <person name="Fang C."/>
            <person name="Gunde-Cimerman N."/>
            <person name="Song Z."/>
        </authorList>
    </citation>
    <scope>NUCLEOTIDE SEQUENCE</scope>
    <source>
        <strain evidence="8">EXF-9298</strain>
    </source>
</reference>
<evidence type="ECO:0000259" key="7">
    <source>
        <dbReference type="PROSITE" id="PS51194"/>
    </source>
</evidence>
<evidence type="ECO:0000256" key="3">
    <source>
        <dbReference type="ARBA" id="ARBA00022806"/>
    </source>
</evidence>
<gene>
    <name evidence="8" type="ORF">KCU98_g9893</name>
</gene>
<reference evidence="8" key="2">
    <citation type="submission" date="2021-08" db="EMBL/GenBank/DDBJ databases">
        <authorList>
            <person name="Gostincar C."/>
            <person name="Sun X."/>
            <person name="Song Z."/>
            <person name="Gunde-Cimerman N."/>
        </authorList>
    </citation>
    <scope>NUCLEOTIDE SEQUENCE</scope>
    <source>
        <strain evidence="8">EXF-9298</strain>
    </source>
</reference>
<evidence type="ECO:0000256" key="2">
    <source>
        <dbReference type="ARBA" id="ARBA00022801"/>
    </source>
</evidence>
<feature type="domain" description="Helicase ATP-binding" evidence="6">
    <location>
        <begin position="307"/>
        <end position="510"/>
    </location>
</feature>
<feature type="non-terminal residue" evidence="8">
    <location>
        <position position="1"/>
    </location>
</feature>
<dbReference type="SUPFAM" id="SSF52540">
    <property type="entry name" value="P-loop containing nucleoside triphosphate hydrolases"/>
    <property type="match status" value="2"/>
</dbReference>
<dbReference type="Pfam" id="PF00176">
    <property type="entry name" value="SNF2-rel_dom"/>
    <property type="match status" value="1"/>
</dbReference>
<dbReference type="GO" id="GO:0004386">
    <property type="term" value="F:helicase activity"/>
    <property type="evidence" value="ECO:0007669"/>
    <property type="project" value="UniProtKB-KW"/>
</dbReference>
<keyword evidence="1" id="KW-0547">Nucleotide-binding</keyword>
<keyword evidence="2" id="KW-0378">Hydrolase</keyword>
<dbReference type="InterPro" id="IPR049730">
    <property type="entry name" value="SNF2/RAD54-like_C"/>
</dbReference>
<dbReference type="SMART" id="SM00487">
    <property type="entry name" value="DEXDc"/>
    <property type="match status" value="1"/>
</dbReference>
<feature type="domain" description="Helicase C-terminal" evidence="7">
    <location>
        <begin position="831"/>
        <end position="992"/>
    </location>
</feature>
<evidence type="ECO:0000259" key="6">
    <source>
        <dbReference type="PROSITE" id="PS51192"/>
    </source>
</evidence>
<accession>A0A9P8FNC3</accession>
<dbReference type="Pfam" id="PF00271">
    <property type="entry name" value="Helicase_C"/>
    <property type="match status" value="1"/>
</dbReference>
<dbReference type="AlphaFoldDB" id="A0A9P8FNC3"/>
<evidence type="ECO:0000256" key="5">
    <source>
        <dbReference type="SAM" id="MobiDB-lite"/>
    </source>
</evidence>
<keyword evidence="4" id="KW-0067">ATP-binding</keyword>
<sequence length="1007" mass="114664">MELISDRTMTRVPKIPFWTELPAGAELIDLDNETDHYVFNNSNQEETKIKVESTPESSTVTGLGNSILQRKQNESLFEPVDEEALNAQQQALIAQFNASRDNHDDEHVPSELGEDLNALIEQEHQFFQDKDEFEKKQRAGQVTQEEEHAFLKQVSAYNKRKRELKDLLSDNEDPLFEPPSKRPKKKSRAKASSTSMRSTIPNLRAHHDFWENADAAEQMNTEPTYEEIERGGRGAAFKDLRSRVGKEAARLDIDRMDQASKSFTNKKGVAKNFKGIKAVRGGWLLKGMKTPLKNYQLINCGWMRRRETGTSDPKGGILADQMGLGKTVTCLANIVNGRPLKNFPPYLQPASHTTLIIVPSNLLSQWRTEIKRHTAQEMRRKDWGLGRVHIFRDSQSKEHDPLDFTSADIVLTTYHDVRRSWPDCEVPEGLSMVDREAFWKKNIEHKRGPLHTHRFLRIILDEGHQIANPETLTAQACFNLVGDYKFVLTGTPMINGSKDLYSLLAFIDHPTVRHMKFESFKSRFCNVKNPMSLDSLSQEMVESVACFTHKDKLFDARLITLPKPHNKSLKLNPTKLELEIYNVVRARFKARAQTLNENGEPRSNKFHIWAMHTLLRQLTAHPLLVPTKVCDYLELEDFEKLEKAADRQSASGETAISAIHAFRKIMRTRRTRTEARAANGITHDIRGSSATIDEFDEGIDEMEELVVPEVIKKNKNKNGIGLGHGKKVDYRGYVDSFKRSANPHIFDERALCCKCNRPAREPVMSPCYHIYCHTHLEDMMTDQLLSHPVCLKPGCGKTIDKNSPIDPEDPLKPKWLGVDKNVLPSTKTLAVKSQILNWLDPKSGGDPDAKCIVFCQWKSFLGMLTRICEVEGWKYVTLHGSMSKKTKDSNIEKFKTTPDIKILIATLKTGGQGLNLSCARYVLNVDPYWNTAAEIQAFSRVYRIGQEHETEFVNLTLAGTVDEHMNAIKERKKKEIDQVNASHKKLSMDDLLRTFEPPEGDTSEDTE</sequence>
<dbReference type="GO" id="GO:0005524">
    <property type="term" value="F:ATP binding"/>
    <property type="evidence" value="ECO:0007669"/>
    <property type="project" value="UniProtKB-KW"/>
</dbReference>
<dbReference type="GO" id="GO:0006281">
    <property type="term" value="P:DNA repair"/>
    <property type="evidence" value="ECO:0007669"/>
    <property type="project" value="TreeGrafter"/>
</dbReference>
<proteinExistence type="predicted"/>
<evidence type="ECO:0000256" key="1">
    <source>
        <dbReference type="ARBA" id="ARBA00022741"/>
    </source>
</evidence>
<name>A0A9P8FNC3_AURME</name>
<evidence type="ECO:0000313" key="8">
    <source>
        <dbReference type="EMBL" id="KAG9977693.1"/>
    </source>
</evidence>
<dbReference type="InterPro" id="IPR038718">
    <property type="entry name" value="SNF2-like_sf"/>
</dbReference>
<dbReference type="GO" id="GO:0005634">
    <property type="term" value="C:nucleus"/>
    <property type="evidence" value="ECO:0007669"/>
    <property type="project" value="TreeGrafter"/>
</dbReference>
<feature type="region of interest" description="Disordered" evidence="5">
    <location>
        <begin position="166"/>
        <end position="198"/>
    </location>
</feature>
<dbReference type="PROSITE" id="PS51192">
    <property type="entry name" value="HELICASE_ATP_BIND_1"/>
    <property type="match status" value="1"/>
</dbReference>
<keyword evidence="3" id="KW-0347">Helicase</keyword>
<evidence type="ECO:0000256" key="4">
    <source>
        <dbReference type="ARBA" id="ARBA00022840"/>
    </source>
</evidence>
<dbReference type="Gene3D" id="3.40.50.10810">
    <property type="entry name" value="Tandem AAA-ATPase domain"/>
    <property type="match status" value="1"/>
</dbReference>
<organism evidence="8 9">
    <name type="scientific">Aureobasidium melanogenum</name>
    <name type="common">Aureobasidium pullulans var. melanogenum</name>
    <dbReference type="NCBI Taxonomy" id="46634"/>
    <lineage>
        <taxon>Eukaryota</taxon>
        <taxon>Fungi</taxon>
        <taxon>Dikarya</taxon>
        <taxon>Ascomycota</taxon>
        <taxon>Pezizomycotina</taxon>
        <taxon>Dothideomycetes</taxon>
        <taxon>Dothideomycetidae</taxon>
        <taxon>Dothideales</taxon>
        <taxon>Saccotheciaceae</taxon>
        <taxon>Aureobasidium</taxon>
    </lineage>
</organism>
<dbReference type="InterPro" id="IPR050628">
    <property type="entry name" value="SNF2_RAD54_helicase_TF"/>
</dbReference>